<dbReference type="InterPro" id="IPR012340">
    <property type="entry name" value="NA-bd_OB-fold"/>
</dbReference>
<dbReference type="EMBL" id="ASPP01016225">
    <property type="protein sequence ID" value="ETO17650.1"/>
    <property type="molecule type" value="Genomic_DNA"/>
</dbReference>
<dbReference type="AlphaFoldDB" id="X6MX33"/>
<dbReference type="Proteomes" id="UP000023152">
    <property type="component" value="Unassembled WGS sequence"/>
</dbReference>
<protein>
    <submittedName>
        <fullName evidence="2">Uncharacterized protein</fullName>
    </submittedName>
</protein>
<evidence type="ECO:0000256" key="1">
    <source>
        <dbReference type="SAM" id="Coils"/>
    </source>
</evidence>
<gene>
    <name evidence="2" type="ORF">RFI_19670</name>
</gene>
<evidence type="ECO:0000313" key="2">
    <source>
        <dbReference type="EMBL" id="ETO17650.1"/>
    </source>
</evidence>
<dbReference type="Gene3D" id="2.40.50.140">
    <property type="entry name" value="Nucleic acid-binding proteins"/>
    <property type="match status" value="1"/>
</dbReference>
<reference evidence="2 3" key="1">
    <citation type="journal article" date="2013" name="Curr. Biol.">
        <title>The Genome of the Foraminiferan Reticulomyxa filosa.</title>
        <authorList>
            <person name="Glockner G."/>
            <person name="Hulsmann N."/>
            <person name="Schleicher M."/>
            <person name="Noegel A.A."/>
            <person name="Eichinger L."/>
            <person name="Gallinger C."/>
            <person name="Pawlowski J."/>
            <person name="Sierra R."/>
            <person name="Euteneuer U."/>
            <person name="Pillet L."/>
            <person name="Moustafa A."/>
            <person name="Platzer M."/>
            <person name="Groth M."/>
            <person name="Szafranski K."/>
            <person name="Schliwa M."/>
        </authorList>
    </citation>
    <scope>NUCLEOTIDE SEQUENCE [LARGE SCALE GENOMIC DNA]</scope>
</reference>
<comment type="caution">
    <text evidence="2">The sequence shown here is derived from an EMBL/GenBank/DDBJ whole genome shotgun (WGS) entry which is preliminary data.</text>
</comment>
<proteinExistence type="predicted"/>
<organism evidence="2 3">
    <name type="scientific">Reticulomyxa filosa</name>
    <dbReference type="NCBI Taxonomy" id="46433"/>
    <lineage>
        <taxon>Eukaryota</taxon>
        <taxon>Sar</taxon>
        <taxon>Rhizaria</taxon>
        <taxon>Retaria</taxon>
        <taxon>Foraminifera</taxon>
        <taxon>Monothalamids</taxon>
        <taxon>Reticulomyxidae</taxon>
        <taxon>Reticulomyxa</taxon>
    </lineage>
</organism>
<dbReference type="OrthoDB" id="1751331at2759"/>
<feature type="coiled-coil region" evidence="1">
    <location>
        <begin position="135"/>
        <end position="162"/>
    </location>
</feature>
<keyword evidence="1" id="KW-0175">Coiled coil</keyword>
<name>X6MX33_RETFI</name>
<evidence type="ECO:0000313" key="3">
    <source>
        <dbReference type="Proteomes" id="UP000023152"/>
    </source>
</evidence>
<accession>X6MX33</accession>
<sequence>MYCIFQMLKKKIKKKYIYAHIHICVYNGRKIRAAAFGENVDRFYSKLEKGGVYKIGNGKIILAKKEYSYIKNEYAILLVQGMQMTRCKEKEENSDIAMQKYNFVNIADVATKKMGEFVDIIGCVEYVGVLICVDISSSENDNDNNNNNNNNMQEKEKRIKNKRYLGGCIEKKKKKKKNFF</sequence>
<dbReference type="SUPFAM" id="SSF50249">
    <property type="entry name" value="Nucleic acid-binding proteins"/>
    <property type="match status" value="1"/>
</dbReference>
<keyword evidence="3" id="KW-1185">Reference proteome</keyword>